<dbReference type="InterPro" id="IPR013525">
    <property type="entry name" value="ABC2_TM"/>
</dbReference>
<keyword evidence="4 5" id="KW-0472">Membrane</keyword>
<dbReference type="Proteomes" id="UP000050833">
    <property type="component" value="Unassembled WGS sequence"/>
</dbReference>
<evidence type="ECO:0000256" key="1">
    <source>
        <dbReference type="ARBA" id="ARBA00004141"/>
    </source>
</evidence>
<comment type="caution">
    <text evidence="7">The sequence shown here is derived from an EMBL/GenBank/DDBJ whole genome shotgun (WGS) entry which is preliminary data.</text>
</comment>
<feature type="transmembrane region" description="Helical" evidence="5">
    <location>
        <begin position="348"/>
        <end position="366"/>
    </location>
</feature>
<comment type="subcellular location">
    <subcellularLocation>
        <location evidence="1">Membrane</location>
        <topology evidence="1">Multi-pass membrane protein</topology>
    </subcellularLocation>
</comment>
<accession>A0AAW3JRU2</accession>
<dbReference type="AlphaFoldDB" id="A0AAW3JRU2"/>
<dbReference type="EMBL" id="LLKB01000005">
    <property type="protein sequence ID" value="KQC85085.1"/>
    <property type="molecule type" value="Genomic_DNA"/>
</dbReference>
<dbReference type="PANTHER" id="PTHR43027:SF1">
    <property type="entry name" value="DOXORUBICIN RESISTANCE ABC TRANSPORTER PERMEASE PROTEIN DRRC-RELATED"/>
    <property type="match status" value="1"/>
</dbReference>
<dbReference type="RefSeq" id="WP_055944582.1">
    <property type="nucleotide sequence ID" value="NZ_JAQDCV010000005.1"/>
</dbReference>
<feature type="transmembrane region" description="Helical" evidence="5">
    <location>
        <begin position="20"/>
        <end position="40"/>
    </location>
</feature>
<feature type="transmembrane region" description="Helical" evidence="5">
    <location>
        <begin position="219"/>
        <end position="242"/>
    </location>
</feature>
<evidence type="ECO:0000256" key="5">
    <source>
        <dbReference type="SAM" id="Phobius"/>
    </source>
</evidence>
<evidence type="ECO:0000313" key="8">
    <source>
        <dbReference type="Proteomes" id="UP000050833"/>
    </source>
</evidence>
<dbReference type="Pfam" id="PF12698">
    <property type="entry name" value="ABC2_membrane_3"/>
    <property type="match status" value="1"/>
</dbReference>
<feature type="transmembrane region" description="Helical" evidence="5">
    <location>
        <begin position="175"/>
        <end position="198"/>
    </location>
</feature>
<keyword evidence="3 5" id="KW-1133">Transmembrane helix</keyword>
<feature type="transmembrane region" description="Helical" evidence="5">
    <location>
        <begin position="257"/>
        <end position="278"/>
    </location>
</feature>
<evidence type="ECO:0000259" key="6">
    <source>
        <dbReference type="Pfam" id="PF12698"/>
    </source>
</evidence>
<dbReference type="PANTHER" id="PTHR43027">
    <property type="entry name" value="DOXORUBICIN RESISTANCE ABC TRANSPORTER PERMEASE PROTEIN DRRC-RELATED"/>
    <property type="match status" value="1"/>
</dbReference>
<dbReference type="InterPro" id="IPR052902">
    <property type="entry name" value="ABC-2_transporter"/>
</dbReference>
<organism evidence="7 8">
    <name type="scientific">Butyribacter intestini</name>
    <dbReference type="NCBI Taxonomy" id="1703332"/>
    <lineage>
        <taxon>Bacteria</taxon>
        <taxon>Bacillati</taxon>
        <taxon>Bacillota</taxon>
        <taxon>Clostridia</taxon>
        <taxon>Lachnospirales</taxon>
        <taxon>Lachnospiraceae</taxon>
        <taxon>Butyribacter</taxon>
    </lineage>
</organism>
<gene>
    <name evidence="7" type="ORF">APZ18_10280</name>
</gene>
<evidence type="ECO:0000256" key="3">
    <source>
        <dbReference type="ARBA" id="ARBA00022989"/>
    </source>
</evidence>
<keyword evidence="8" id="KW-1185">Reference proteome</keyword>
<dbReference type="GO" id="GO:0140359">
    <property type="term" value="F:ABC-type transporter activity"/>
    <property type="evidence" value="ECO:0007669"/>
    <property type="project" value="InterPro"/>
</dbReference>
<keyword evidence="2 5" id="KW-0812">Transmembrane</keyword>
<sequence length="374" mass="42123">MLHEIKYRILTIYRDRQAAFWSLLFPIILGTLFSLAFGNFGKDIDTIDTAIVKEDTSDSARAFENYLKEIEKSDSKVIKLKVMSDKKAKQSLKKGNISGIYYVKEKPELTVTDSDMQVSILKELLSEYDQNVSLYKDIAKEHPEKLEEIIKDNSYYNMSKEVGISGKEVHGVVQYYFALIAMACLFGGYVGYTIGIQLQANINKVAIRRNISSFGKLKMIVCDTLVGWGVQTVNVSVCLLYLKYILKIDIGSNMPKMFAVCMVGSLIGVSSGIFIGCLGNMSYEFKIGVITTYSLLSSFLAGLMIAQIKGAIEKYCPIVNRINPAALISDAIYSMDIYDEPSRFNLDMFIMIFMAVLFTGVSFLIMRRKRYDSI</sequence>
<feature type="transmembrane region" description="Helical" evidence="5">
    <location>
        <begin position="290"/>
        <end position="308"/>
    </location>
</feature>
<proteinExistence type="predicted"/>
<protein>
    <recommendedName>
        <fullName evidence="6">ABC-2 type transporter transmembrane domain-containing protein</fullName>
    </recommendedName>
</protein>
<evidence type="ECO:0000256" key="4">
    <source>
        <dbReference type="ARBA" id="ARBA00023136"/>
    </source>
</evidence>
<dbReference type="GO" id="GO:0016020">
    <property type="term" value="C:membrane"/>
    <property type="evidence" value="ECO:0007669"/>
    <property type="project" value="UniProtKB-SubCell"/>
</dbReference>
<evidence type="ECO:0000313" key="7">
    <source>
        <dbReference type="EMBL" id="KQC85085.1"/>
    </source>
</evidence>
<name>A0AAW3JRU2_9FIRM</name>
<reference evidence="7 8" key="1">
    <citation type="submission" date="2015-10" db="EMBL/GenBank/DDBJ databases">
        <title>Butyribacter intestini gen. nov., sp. nov., a butyric acid-producing bacterium of the family Lachnospiraceae isolated from the human faeces.</title>
        <authorList>
            <person name="Zou Y."/>
            <person name="Xue W."/>
            <person name="Luo G."/>
            <person name="Lv M."/>
        </authorList>
    </citation>
    <scope>NUCLEOTIDE SEQUENCE [LARGE SCALE GENOMIC DNA]</scope>
    <source>
        <strain evidence="7 8">TF01-11</strain>
    </source>
</reference>
<feature type="domain" description="ABC-2 type transporter transmembrane" evidence="6">
    <location>
        <begin position="20"/>
        <end position="363"/>
    </location>
</feature>
<evidence type="ECO:0000256" key="2">
    <source>
        <dbReference type="ARBA" id="ARBA00022692"/>
    </source>
</evidence>